<feature type="domain" description="SLH" evidence="2">
    <location>
        <begin position="397"/>
        <end position="456"/>
    </location>
</feature>
<dbReference type="EMBL" id="JAHZIJ010000005">
    <property type="protein sequence ID" value="MBW7475069.1"/>
    <property type="molecule type" value="Genomic_DNA"/>
</dbReference>
<accession>A0ABS7D550</accession>
<proteinExistence type="predicted"/>
<dbReference type="PANTHER" id="PTHR43308">
    <property type="entry name" value="OUTER MEMBRANE PROTEIN ALPHA-RELATED"/>
    <property type="match status" value="1"/>
</dbReference>
<feature type="domain" description="SLH" evidence="2">
    <location>
        <begin position="463"/>
        <end position="524"/>
    </location>
</feature>
<evidence type="ECO:0000313" key="4">
    <source>
        <dbReference type="Proteomes" id="UP000812277"/>
    </source>
</evidence>
<comment type="caution">
    <text evidence="3">The sequence shown here is derived from an EMBL/GenBank/DDBJ whole genome shotgun (WGS) entry which is preliminary data.</text>
</comment>
<name>A0ABS7D550_9BACL</name>
<dbReference type="InterPro" id="IPR001119">
    <property type="entry name" value="SLH_dom"/>
</dbReference>
<keyword evidence="1" id="KW-0732">Signal</keyword>
<feature type="chain" id="PRO_5046977309" evidence="1">
    <location>
        <begin position="30"/>
        <end position="524"/>
    </location>
</feature>
<protein>
    <submittedName>
        <fullName evidence="3">S-layer homology domain-containing protein</fullName>
    </submittedName>
</protein>
<feature type="domain" description="SLH" evidence="2">
    <location>
        <begin position="333"/>
        <end position="396"/>
    </location>
</feature>
<dbReference type="PROSITE" id="PS51272">
    <property type="entry name" value="SLH"/>
    <property type="match status" value="3"/>
</dbReference>
<keyword evidence="4" id="KW-1185">Reference proteome</keyword>
<evidence type="ECO:0000259" key="2">
    <source>
        <dbReference type="PROSITE" id="PS51272"/>
    </source>
</evidence>
<dbReference type="RefSeq" id="WP_219872309.1">
    <property type="nucleotide sequence ID" value="NZ_JAHZIJ010000005.1"/>
</dbReference>
<dbReference type="Proteomes" id="UP000812277">
    <property type="component" value="Unassembled WGS sequence"/>
</dbReference>
<evidence type="ECO:0000313" key="3">
    <source>
        <dbReference type="EMBL" id="MBW7475069.1"/>
    </source>
</evidence>
<evidence type="ECO:0000256" key="1">
    <source>
        <dbReference type="SAM" id="SignalP"/>
    </source>
</evidence>
<sequence>MKKVLTSKISALIASLMIVSVLVPVLAFAANATNGYRNVSYANSKVTGTVYVTDATYAALNGEKVAIYVYGHDKTSAFDVVYGTYSSNGEYNFEVVAPYATYATYYPLQLKYFYPGSSTPVTTWVYNSQSNGGGFFPGGTNGVIDNNGKVDGTALSNLFAQDKNQTIISKSDVVTIPADALIKGESLTIKLEDGTSITLPIAALKLEEQAKSLGVALKDLVIRVELKKLAGDAAKAVTDAIYGIDAKPLATPVDFKIVAVGNGKEQQINNLGTYFKRTLPVAGTVDSKTVTGVLYNPATKELSFVPATFAAENGNTIATLIRNSTSIYSVIQLDAVSFKDLANHWAKKDIETLAAKLVVEGTGANKFEPKRNITRAEFAALIVRSLGLDATGTTSKFSDVSSKKWYAGVVAAAAEAGIIKGDEKGKFNPNANITRKELSAMVVRAAAFAGKEVKLTDAEVSAALASFTDASNLGWAKAEVAAAVKSGIVEGQSATKVAGNSNANRAEAATMVIRFLGNVGFINN</sequence>
<feature type="signal peptide" evidence="1">
    <location>
        <begin position="1"/>
        <end position="29"/>
    </location>
</feature>
<dbReference type="PANTHER" id="PTHR43308:SF5">
    <property type="entry name" value="S-LAYER PROTEIN _ PEPTIDOGLYCAN ENDO-BETA-N-ACETYLGLUCOSAMINIDASE"/>
    <property type="match status" value="1"/>
</dbReference>
<organism evidence="3 4">
    <name type="scientific">Paenibacillus oenotherae</name>
    <dbReference type="NCBI Taxonomy" id="1435645"/>
    <lineage>
        <taxon>Bacteria</taxon>
        <taxon>Bacillati</taxon>
        <taxon>Bacillota</taxon>
        <taxon>Bacilli</taxon>
        <taxon>Bacillales</taxon>
        <taxon>Paenibacillaceae</taxon>
        <taxon>Paenibacillus</taxon>
    </lineage>
</organism>
<reference evidence="3 4" key="1">
    <citation type="submission" date="2021-07" db="EMBL/GenBank/DDBJ databases">
        <title>Paenibacillus radiodurans sp. nov., isolated from the southeastern edge of Tengger Desert.</title>
        <authorList>
            <person name="Zhang G."/>
        </authorList>
    </citation>
    <scope>NUCLEOTIDE SEQUENCE [LARGE SCALE GENOMIC DNA]</scope>
    <source>
        <strain evidence="3 4">DT7-4</strain>
    </source>
</reference>
<gene>
    <name evidence="3" type="ORF">K0T92_09950</name>
</gene>
<dbReference type="Pfam" id="PF00395">
    <property type="entry name" value="SLH"/>
    <property type="match status" value="3"/>
</dbReference>
<dbReference type="InterPro" id="IPR051465">
    <property type="entry name" value="Cell_Envelope_Struct_Comp"/>
</dbReference>